<dbReference type="RefSeq" id="WP_200379252.1">
    <property type="nucleotide sequence ID" value="NZ_NRRU01000062.1"/>
</dbReference>
<reference evidence="2" key="2">
    <citation type="journal article" date="2020" name="Microorganisms">
        <title>Osmotic Adaptation and Compatible Solute Biosynthesis of Phototrophic Bacteria as Revealed from Genome Analyses.</title>
        <authorList>
            <person name="Imhoff J.F."/>
            <person name="Rahn T."/>
            <person name="Kunzel S."/>
            <person name="Keller A."/>
            <person name="Neulinger S.C."/>
        </authorList>
    </citation>
    <scope>NUCLEOTIDE SEQUENCE</scope>
    <source>
        <strain evidence="2">IM 151</strain>
    </source>
</reference>
<dbReference type="Pfam" id="PF13474">
    <property type="entry name" value="SnoaL_3"/>
    <property type="match status" value="1"/>
</dbReference>
<dbReference type="InterPro" id="IPR032710">
    <property type="entry name" value="NTF2-like_dom_sf"/>
</dbReference>
<dbReference type="InterPro" id="IPR037401">
    <property type="entry name" value="SnoaL-like"/>
</dbReference>
<keyword evidence="3" id="KW-1185">Reference proteome</keyword>
<dbReference type="EMBL" id="NRRU01000062">
    <property type="protein sequence ID" value="MBK1714300.1"/>
    <property type="molecule type" value="Genomic_DNA"/>
</dbReference>
<feature type="domain" description="SnoaL-like" evidence="1">
    <location>
        <begin position="21"/>
        <end position="133"/>
    </location>
</feature>
<protein>
    <submittedName>
        <fullName evidence="2">DUF4440 domain-containing protein</fullName>
    </submittedName>
</protein>
<sequence>MARNKLPAAPTVAETPDEAEAAFYEALAAGDLGRVMALWVDDEDVLCVHPGGGRVVGVAAIRASYEVMLGDGGLPILTEALHRMQRADCAVHHLVERIAVDTARGRSELRVLATNVYLKTALGWRLAAHHATQAAPDDRPAPEPVPTTLH</sequence>
<organism evidence="2 3">
    <name type="scientific">Rubrivivax gelatinosus</name>
    <name type="common">Rhodocyclus gelatinosus</name>
    <name type="synonym">Rhodopseudomonas gelatinosa</name>
    <dbReference type="NCBI Taxonomy" id="28068"/>
    <lineage>
        <taxon>Bacteria</taxon>
        <taxon>Pseudomonadati</taxon>
        <taxon>Pseudomonadota</taxon>
        <taxon>Betaproteobacteria</taxon>
        <taxon>Burkholderiales</taxon>
        <taxon>Sphaerotilaceae</taxon>
        <taxon>Rubrivivax</taxon>
    </lineage>
</organism>
<evidence type="ECO:0000313" key="2">
    <source>
        <dbReference type="EMBL" id="MBK1714300.1"/>
    </source>
</evidence>
<comment type="caution">
    <text evidence="2">The sequence shown here is derived from an EMBL/GenBank/DDBJ whole genome shotgun (WGS) entry which is preliminary data.</text>
</comment>
<dbReference type="Proteomes" id="UP001041814">
    <property type="component" value="Unassembled WGS sequence"/>
</dbReference>
<accession>A0ABS1E039</accession>
<dbReference type="Gene3D" id="3.10.450.50">
    <property type="match status" value="1"/>
</dbReference>
<dbReference type="PANTHER" id="PTHR34957:SF1">
    <property type="entry name" value="NUCLEAR TRANSPORT FACTOR 2 (NTF2) FAMILY PROTEIN"/>
    <property type="match status" value="1"/>
</dbReference>
<dbReference type="SUPFAM" id="SSF54427">
    <property type="entry name" value="NTF2-like"/>
    <property type="match status" value="1"/>
</dbReference>
<dbReference type="PANTHER" id="PTHR34957">
    <property type="entry name" value="NUCLEAR TRANSPORT FACTOR 2 (NTF2) FAMILY PROTEIN"/>
    <property type="match status" value="1"/>
</dbReference>
<evidence type="ECO:0000259" key="1">
    <source>
        <dbReference type="Pfam" id="PF13474"/>
    </source>
</evidence>
<proteinExistence type="predicted"/>
<name>A0ABS1E039_RUBGE</name>
<reference evidence="2" key="1">
    <citation type="submission" date="2017-08" db="EMBL/GenBank/DDBJ databases">
        <authorList>
            <person name="Imhoff J.F."/>
            <person name="Rahn T."/>
            <person name="Kuenzel S."/>
            <person name="Neulinger S.C."/>
        </authorList>
    </citation>
    <scope>NUCLEOTIDE SEQUENCE</scope>
    <source>
        <strain evidence="2">IM 151</strain>
    </source>
</reference>
<evidence type="ECO:0000313" key="3">
    <source>
        <dbReference type="Proteomes" id="UP001041814"/>
    </source>
</evidence>
<gene>
    <name evidence="2" type="ORF">CKO43_16130</name>
</gene>